<dbReference type="GO" id="GO:0016779">
    <property type="term" value="F:nucleotidyltransferase activity"/>
    <property type="evidence" value="ECO:0007669"/>
    <property type="project" value="UniProtKB-KW"/>
</dbReference>
<dbReference type="Pfam" id="PF01129">
    <property type="entry name" value="ART"/>
    <property type="match status" value="1"/>
</dbReference>
<evidence type="ECO:0000256" key="6">
    <source>
        <dbReference type="ARBA" id="ARBA00022741"/>
    </source>
</evidence>
<accession>A0A815MAK7</accession>
<name>A0A815MAK7_ADIRI</name>
<dbReference type="InterPro" id="IPR000768">
    <property type="entry name" value="ART"/>
</dbReference>
<evidence type="ECO:0000313" key="14">
    <source>
        <dbReference type="Proteomes" id="UP000663828"/>
    </source>
</evidence>
<keyword evidence="7" id="KW-0342">GTP-binding</keyword>
<comment type="similarity">
    <text evidence="1">Belongs to the TRAFAC class TrmE-Era-EngA-EngB-Septin-like GTPase superfamily. AIG1/Toc34/Toc159-like paraseptin GTPase family. IAN subfamily.</text>
</comment>
<dbReference type="Pfam" id="PF04548">
    <property type="entry name" value="AIG1"/>
    <property type="match status" value="1"/>
</dbReference>
<evidence type="ECO:0000313" key="13">
    <source>
        <dbReference type="EMBL" id="CAF1606443.1"/>
    </source>
</evidence>
<evidence type="ECO:0000256" key="10">
    <source>
        <dbReference type="SAM" id="MobiDB-lite"/>
    </source>
</evidence>
<keyword evidence="9" id="KW-0521">NADP</keyword>
<keyword evidence="9" id="KW-0520">NAD</keyword>
<evidence type="ECO:0000256" key="8">
    <source>
        <dbReference type="ARBA" id="ARBA00047597"/>
    </source>
</evidence>
<dbReference type="InterPro" id="IPR045058">
    <property type="entry name" value="GIMA/IAN/Toc"/>
</dbReference>
<dbReference type="EMBL" id="CAJNOR010006912">
    <property type="protein sequence ID" value="CAF1606443.1"/>
    <property type="molecule type" value="Genomic_DNA"/>
</dbReference>
<dbReference type="InterPro" id="IPR027417">
    <property type="entry name" value="P-loop_NTPase"/>
</dbReference>
<dbReference type="Gene3D" id="3.90.176.10">
    <property type="entry name" value="Toxin ADP-ribosyltransferase, Chain A, domain 1"/>
    <property type="match status" value="1"/>
</dbReference>
<feature type="domain" description="AIG1-type G" evidence="11">
    <location>
        <begin position="254"/>
        <end position="465"/>
    </location>
</feature>
<evidence type="ECO:0000259" key="11">
    <source>
        <dbReference type="PROSITE" id="PS51720"/>
    </source>
</evidence>
<keyword evidence="3 9" id="KW-0328">Glycosyltransferase</keyword>
<keyword evidence="5" id="KW-0548">Nucleotidyltransferase</keyword>
<evidence type="ECO:0000256" key="4">
    <source>
        <dbReference type="ARBA" id="ARBA00022679"/>
    </source>
</evidence>
<evidence type="ECO:0000313" key="12">
    <source>
        <dbReference type="EMBL" id="CAF1417938.1"/>
    </source>
</evidence>
<keyword evidence="6" id="KW-0547">Nucleotide-binding</keyword>
<comment type="similarity">
    <text evidence="2 9">Belongs to the Arg-specific ADP-ribosyltransferase family.</text>
</comment>
<evidence type="ECO:0000256" key="3">
    <source>
        <dbReference type="ARBA" id="ARBA00022676"/>
    </source>
</evidence>
<dbReference type="EC" id="2.4.2.31" evidence="9"/>
<dbReference type="Proteomes" id="UP000663852">
    <property type="component" value="Unassembled WGS sequence"/>
</dbReference>
<organism evidence="12 15">
    <name type="scientific">Adineta ricciae</name>
    <name type="common">Rotifer</name>
    <dbReference type="NCBI Taxonomy" id="249248"/>
    <lineage>
        <taxon>Eukaryota</taxon>
        <taxon>Metazoa</taxon>
        <taxon>Spiralia</taxon>
        <taxon>Gnathifera</taxon>
        <taxon>Rotifera</taxon>
        <taxon>Eurotatoria</taxon>
        <taxon>Bdelloidea</taxon>
        <taxon>Adinetida</taxon>
        <taxon>Adinetidae</taxon>
        <taxon>Adineta</taxon>
    </lineage>
</organism>
<keyword evidence="4 9" id="KW-0808">Transferase</keyword>
<comment type="caution">
    <text evidence="12">The sequence shown here is derived from an EMBL/GenBank/DDBJ whole genome shotgun (WGS) entry which is preliminary data.</text>
</comment>
<comment type="catalytic activity">
    <reaction evidence="8 9">
        <text>L-arginyl-[protein] + NAD(+) = N(omega)-(ADP-D-ribosyl)-L-arginyl-[protein] + nicotinamide + H(+)</text>
        <dbReference type="Rhea" id="RHEA:19149"/>
        <dbReference type="Rhea" id="RHEA-COMP:10532"/>
        <dbReference type="Rhea" id="RHEA-COMP:15087"/>
        <dbReference type="ChEBI" id="CHEBI:15378"/>
        <dbReference type="ChEBI" id="CHEBI:17154"/>
        <dbReference type="ChEBI" id="CHEBI:29965"/>
        <dbReference type="ChEBI" id="CHEBI:57540"/>
        <dbReference type="ChEBI" id="CHEBI:142554"/>
        <dbReference type="EC" id="2.4.2.31"/>
    </reaction>
</comment>
<feature type="compositionally biased region" description="Polar residues" evidence="10">
    <location>
        <begin position="532"/>
        <end position="545"/>
    </location>
</feature>
<dbReference type="GO" id="GO:0005525">
    <property type="term" value="F:GTP binding"/>
    <property type="evidence" value="ECO:0007669"/>
    <property type="project" value="UniProtKB-KW"/>
</dbReference>
<dbReference type="PANTHER" id="PTHR10903">
    <property type="entry name" value="GTPASE, IMAP FAMILY MEMBER-RELATED"/>
    <property type="match status" value="1"/>
</dbReference>
<evidence type="ECO:0000256" key="9">
    <source>
        <dbReference type="RuleBase" id="RU361228"/>
    </source>
</evidence>
<dbReference type="Proteomes" id="UP000663828">
    <property type="component" value="Unassembled WGS sequence"/>
</dbReference>
<dbReference type="InterPro" id="IPR006703">
    <property type="entry name" value="G_AIG1"/>
</dbReference>
<dbReference type="GO" id="GO:0106274">
    <property type="term" value="F:NAD+-protein-arginine ADP-ribosyltransferase activity"/>
    <property type="evidence" value="ECO:0007669"/>
    <property type="project" value="UniProtKB-EC"/>
</dbReference>
<evidence type="ECO:0000256" key="1">
    <source>
        <dbReference type="ARBA" id="ARBA00008535"/>
    </source>
</evidence>
<dbReference type="EMBL" id="CAJNOJ010000362">
    <property type="protein sequence ID" value="CAF1417938.1"/>
    <property type="molecule type" value="Genomic_DNA"/>
</dbReference>
<evidence type="ECO:0000256" key="7">
    <source>
        <dbReference type="ARBA" id="ARBA00023134"/>
    </source>
</evidence>
<dbReference type="PANTHER" id="PTHR10903:SF170">
    <property type="entry name" value="GTPASE IMAP FAMILY MEMBER 7"/>
    <property type="match status" value="1"/>
</dbReference>
<dbReference type="FunFam" id="3.40.50.300:FF:000366">
    <property type="entry name" value="GTPase, IMAP family member 2"/>
    <property type="match status" value="1"/>
</dbReference>
<protein>
    <recommendedName>
        <fullName evidence="9">NAD(P)(+)--arginine ADP-ribosyltransferase</fullName>
        <ecNumber evidence="9">2.4.2.31</ecNumber>
    </recommendedName>
    <alternativeName>
        <fullName evidence="9">Mono(ADP-ribosyl)transferase</fullName>
    </alternativeName>
</protein>
<dbReference type="OrthoDB" id="8954335at2759"/>
<dbReference type="SUPFAM" id="SSF56399">
    <property type="entry name" value="ADP-ribosylation"/>
    <property type="match status" value="1"/>
</dbReference>
<feature type="region of interest" description="Disordered" evidence="10">
    <location>
        <begin position="525"/>
        <end position="582"/>
    </location>
</feature>
<evidence type="ECO:0000256" key="5">
    <source>
        <dbReference type="ARBA" id="ARBA00022695"/>
    </source>
</evidence>
<feature type="region of interest" description="Disordered" evidence="10">
    <location>
        <begin position="614"/>
        <end position="633"/>
    </location>
</feature>
<dbReference type="AlphaFoldDB" id="A0A815MAK7"/>
<dbReference type="PROSITE" id="PS51996">
    <property type="entry name" value="TR_MART"/>
    <property type="match status" value="1"/>
</dbReference>
<dbReference type="SUPFAM" id="SSF52540">
    <property type="entry name" value="P-loop containing nucleoside triphosphate hydrolases"/>
    <property type="match status" value="1"/>
</dbReference>
<sequence>MGPKFTKPDEHARYTRFTYNAISELQTANRSPIYGYQHLPVLPLEKTVEKISPKIPGLIKYVAQAKEDCNQHSNLLTVDESAAIYLYTMPISFFSNLNDALRAGDRHKLKPWFSYLKLFITALEKLPSLQRTTVWRGVATDVGADFENNDLHVWWSVNSCSRALNVVEAYLGKKSTVFAIDTIHGKDISAYSVFEEEKEVVLIPGTRVRVNNKSLNFENRFFIVHMNEEERKPMVASGTQIAPIADAKPMNNSKDEIRIVLIGRTGSGKSSTGNALLHTRCGFRSAQSSISITKSCEAKFRDFIDVDGQEKKLIVVDTPGFFDSDTARTNQTIQETISSEIFPMTSPGVHAFLITIRIGRFTPEESDTIEFIKNIFGPDAFRYCIIIFTHADQLDEDQDIHDFISESKELRRLVVNCEHRIFAINNRLNGDSLQEKTDELLAMVETMIENNHGDYYTNAEYQRIEATKRRETRRRLREERQRQIAYEQTLVEQVRAEEQQKAKQREQEIRSEERQKLDQRLQEIRQKERNNTQRNQIAAAGTNTDEYFPYRDQLRSKSQTNNVNPPKSLSASSINDPGNYYERNAVPLTKNAMFNTQVPRNNNNMMRSSTNILPMNTRPQQNWSANYSKPNQF</sequence>
<feature type="compositionally biased region" description="Polar residues" evidence="10">
    <location>
        <begin position="556"/>
        <end position="576"/>
    </location>
</feature>
<dbReference type="PROSITE" id="PS51720">
    <property type="entry name" value="G_AIG1"/>
    <property type="match status" value="1"/>
</dbReference>
<proteinExistence type="inferred from homology"/>
<reference evidence="12" key="1">
    <citation type="submission" date="2021-02" db="EMBL/GenBank/DDBJ databases">
        <authorList>
            <person name="Nowell W R."/>
        </authorList>
    </citation>
    <scope>NUCLEOTIDE SEQUENCE</scope>
</reference>
<dbReference type="Gene3D" id="3.40.50.300">
    <property type="entry name" value="P-loop containing nucleotide triphosphate hydrolases"/>
    <property type="match status" value="1"/>
</dbReference>
<keyword evidence="14" id="KW-1185">Reference proteome</keyword>
<evidence type="ECO:0000313" key="15">
    <source>
        <dbReference type="Proteomes" id="UP000663852"/>
    </source>
</evidence>
<gene>
    <name evidence="12" type="ORF">EDS130_LOCUS37240</name>
    <name evidence="13" type="ORF">XAT740_LOCUS48336</name>
</gene>
<evidence type="ECO:0000256" key="2">
    <source>
        <dbReference type="ARBA" id="ARBA00009558"/>
    </source>
</evidence>